<organism evidence="1 2">
    <name type="scientific">Methylorubrum suomiense</name>
    <dbReference type="NCBI Taxonomy" id="144191"/>
    <lineage>
        <taxon>Bacteria</taxon>
        <taxon>Pseudomonadati</taxon>
        <taxon>Pseudomonadota</taxon>
        <taxon>Alphaproteobacteria</taxon>
        <taxon>Hyphomicrobiales</taxon>
        <taxon>Methylobacteriaceae</taxon>
        <taxon>Methylorubrum</taxon>
    </lineage>
</organism>
<proteinExistence type="predicted"/>
<keyword evidence="2" id="KW-1185">Reference proteome</keyword>
<gene>
    <name evidence="1" type="ORF">BGCPKDLD_4750</name>
</gene>
<dbReference type="EMBL" id="BPRE01000020">
    <property type="protein sequence ID" value="GJE78139.1"/>
    <property type="molecule type" value="Genomic_DNA"/>
</dbReference>
<name>A0ABQ4V229_9HYPH</name>
<reference evidence="1" key="2">
    <citation type="submission" date="2021-08" db="EMBL/GenBank/DDBJ databases">
        <authorList>
            <person name="Tani A."/>
            <person name="Ola A."/>
            <person name="Ogura Y."/>
            <person name="Katsura K."/>
            <person name="Hayashi T."/>
        </authorList>
    </citation>
    <scope>NUCLEOTIDE SEQUENCE</scope>
    <source>
        <strain evidence="1">DSM 14458</strain>
    </source>
</reference>
<dbReference type="RefSeq" id="WP_238308723.1">
    <property type="nucleotide sequence ID" value="NZ_BPRE01000020.1"/>
</dbReference>
<sequence>MAELRANATVNGTVTFVVTEEEARALDALVGYGDEAFLRVFYKHLGQSYMKPHEAGLRSLFKRVRADMPSILDRFNAARVAFRSPRPHEVREAVARIAQTEIQRRQRGG</sequence>
<protein>
    <submittedName>
        <fullName evidence="1">Uncharacterized protein</fullName>
    </submittedName>
</protein>
<comment type="caution">
    <text evidence="1">The sequence shown here is derived from an EMBL/GenBank/DDBJ whole genome shotgun (WGS) entry which is preliminary data.</text>
</comment>
<accession>A0ABQ4V229</accession>
<dbReference type="Proteomes" id="UP001055093">
    <property type="component" value="Unassembled WGS sequence"/>
</dbReference>
<evidence type="ECO:0000313" key="1">
    <source>
        <dbReference type="EMBL" id="GJE78139.1"/>
    </source>
</evidence>
<reference evidence="1" key="1">
    <citation type="journal article" date="2021" name="Front. Microbiol.">
        <title>Comprehensive Comparative Genomics and Phenotyping of Methylobacterium Species.</title>
        <authorList>
            <person name="Alessa O."/>
            <person name="Ogura Y."/>
            <person name="Fujitani Y."/>
            <person name="Takami H."/>
            <person name="Hayashi T."/>
            <person name="Sahin N."/>
            <person name="Tani A."/>
        </authorList>
    </citation>
    <scope>NUCLEOTIDE SEQUENCE</scope>
    <source>
        <strain evidence="1">DSM 14458</strain>
    </source>
</reference>
<evidence type="ECO:0000313" key="2">
    <source>
        <dbReference type="Proteomes" id="UP001055093"/>
    </source>
</evidence>